<evidence type="ECO:0000313" key="3">
    <source>
        <dbReference type="Proteomes" id="UP001163266"/>
    </source>
</evidence>
<evidence type="ECO:0000313" key="2">
    <source>
        <dbReference type="EMBL" id="UZD55807.1"/>
    </source>
</evidence>
<name>A0ABY6MUX3_9BURK</name>
<gene>
    <name evidence="2" type="ORF">OMP39_04295</name>
</gene>
<feature type="compositionally biased region" description="Acidic residues" evidence="1">
    <location>
        <begin position="109"/>
        <end position="118"/>
    </location>
</feature>
<accession>A0ABY6MUX3</accession>
<feature type="compositionally biased region" description="Low complexity" evidence="1">
    <location>
        <begin position="57"/>
        <end position="68"/>
    </location>
</feature>
<dbReference type="EMBL" id="CP110257">
    <property type="protein sequence ID" value="UZD55807.1"/>
    <property type="molecule type" value="Genomic_DNA"/>
</dbReference>
<dbReference type="RefSeq" id="WP_264893561.1">
    <property type="nucleotide sequence ID" value="NZ_CP110257.1"/>
</dbReference>
<proteinExistence type="predicted"/>
<keyword evidence="3" id="KW-1185">Reference proteome</keyword>
<feature type="region of interest" description="Disordered" evidence="1">
    <location>
        <begin position="1"/>
        <end position="159"/>
    </location>
</feature>
<feature type="compositionally biased region" description="Acidic residues" evidence="1">
    <location>
        <begin position="126"/>
        <end position="140"/>
    </location>
</feature>
<reference evidence="2" key="1">
    <citation type="submission" date="2022-10" db="EMBL/GenBank/DDBJ databases">
        <title>Complete genome sequence of Schlegelella aquatica LMG 23380.</title>
        <authorList>
            <person name="Musilova J."/>
            <person name="Kourilova X."/>
            <person name="Bezdicek M."/>
            <person name="Hermankova K."/>
            <person name="Obruca S."/>
            <person name="Sedlar K."/>
        </authorList>
    </citation>
    <scope>NUCLEOTIDE SEQUENCE</scope>
    <source>
        <strain evidence="2">LMG 23380</strain>
    </source>
</reference>
<organism evidence="2 3">
    <name type="scientific">Caldimonas aquatica</name>
    <dbReference type="NCBI Taxonomy" id="376175"/>
    <lineage>
        <taxon>Bacteria</taxon>
        <taxon>Pseudomonadati</taxon>
        <taxon>Pseudomonadota</taxon>
        <taxon>Betaproteobacteria</taxon>
        <taxon>Burkholderiales</taxon>
        <taxon>Sphaerotilaceae</taxon>
        <taxon>Caldimonas</taxon>
    </lineage>
</organism>
<sequence>MAHSNILGGDRSPQQPSGRTLRDLGPSDTSDTGSDIAGAPGAIDHLPDDLDGGPISDIGRAAGAGADVGDAEMDGDSDHGGTGEATAAGREPRGVEGADIMPDRIIGPEGEEVFDDEALAGAAAEPAEDVGDEEAGEDERLDGQDSARTVPPGPAKRPA</sequence>
<evidence type="ECO:0000256" key="1">
    <source>
        <dbReference type="SAM" id="MobiDB-lite"/>
    </source>
</evidence>
<protein>
    <recommendedName>
        <fullName evidence="4">Chemotaxis protein</fullName>
    </recommendedName>
</protein>
<evidence type="ECO:0008006" key="4">
    <source>
        <dbReference type="Google" id="ProtNLM"/>
    </source>
</evidence>
<dbReference type="Proteomes" id="UP001163266">
    <property type="component" value="Chromosome"/>
</dbReference>